<name>A0A151GQ53_DRECN</name>
<sequence>MVPARRRGNASSSEPVGRKKGGVRIRRVARQDAPWKLGEKNTTPGRLDQEEKLAVEDSVLAHMPAAVKPLACLARPCRATCRVEWAEGECERCDGELGATADEIEARSKAPHALRAQSWGREGIGQRSDEDEPRRGRGSLSRGEERAGMGFAIAVA</sequence>
<dbReference type="RefSeq" id="XP_040658575.1">
    <property type="nucleotide sequence ID" value="XM_040797692.1"/>
</dbReference>
<comment type="caution">
    <text evidence="2">The sequence shown here is derived from an EMBL/GenBank/DDBJ whole genome shotgun (WGS) entry which is preliminary data.</text>
</comment>
<dbReference type="EMBL" id="LAYC01000001">
    <property type="protein sequence ID" value="KYK59223.1"/>
    <property type="molecule type" value="Genomic_DNA"/>
</dbReference>
<proteinExistence type="predicted"/>
<protein>
    <submittedName>
        <fullName evidence="2">Uncharacterized protein</fullName>
    </submittedName>
</protein>
<feature type="region of interest" description="Disordered" evidence="1">
    <location>
        <begin position="107"/>
        <end position="156"/>
    </location>
</feature>
<accession>A0A151GQ53</accession>
<organism evidence="2 3">
    <name type="scientific">Drechmeria coniospora</name>
    <name type="common">Nematophagous fungus</name>
    <name type="synonym">Meria coniospora</name>
    <dbReference type="NCBI Taxonomy" id="98403"/>
    <lineage>
        <taxon>Eukaryota</taxon>
        <taxon>Fungi</taxon>
        <taxon>Dikarya</taxon>
        <taxon>Ascomycota</taxon>
        <taxon>Pezizomycotina</taxon>
        <taxon>Sordariomycetes</taxon>
        <taxon>Hypocreomycetidae</taxon>
        <taxon>Hypocreales</taxon>
        <taxon>Ophiocordycipitaceae</taxon>
        <taxon>Drechmeria</taxon>
    </lineage>
</organism>
<keyword evidence="3" id="KW-1185">Reference proteome</keyword>
<feature type="compositionally biased region" description="Basic residues" evidence="1">
    <location>
        <begin position="18"/>
        <end position="28"/>
    </location>
</feature>
<dbReference type="GeneID" id="63712996"/>
<dbReference type="InParanoid" id="A0A151GQ53"/>
<evidence type="ECO:0000256" key="1">
    <source>
        <dbReference type="SAM" id="MobiDB-lite"/>
    </source>
</evidence>
<dbReference type="AlphaFoldDB" id="A0A151GQ53"/>
<reference evidence="2 3" key="1">
    <citation type="journal article" date="2016" name="Sci. Rep.">
        <title>Insights into Adaptations to a Near-Obligate Nematode Endoparasitic Lifestyle from the Finished Genome of Drechmeria coniospora.</title>
        <authorList>
            <person name="Zhang L."/>
            <person name="Zhou Z."/>
            <person name="Guo Q."/>
            <person name="Fokkens L."/>
            <person name="Miskei M."/>
            <person name="Pocsi I."/>
            <person name="Zhang W."/>
            <person name="Chen M."/>
            <person name="Wang L."/>
            <person name="Sun Y."/>
            <person name="Donzelli B.G."/>
            <person name="Gibson D.M."/>
            <person name="Nelson D.R."/>
            <person name="Luo J.G."/>
            <person name="Rep M."/>
            <person name="Liu H."/>
            <person name="Yang S."/>
            <person name="Wang J."/>
            <person name="Krasnoff S.B."/>
            <person name="Xu Y."/>
            <person name="Molnar I."/>
            <person name="Lin M."/>
        </authorList>
    </citation>
    <scope>NUCLEOTIDE SEQUENCE [LARGE SCALE GENOMIC DNA]</scope>
    <source>
        <strain evidence="2 3">ARSEF 6962</strain>
    </source>
</reference>
<evidence type="ECO:0000313" key="2">
    <source>
        <dbReference type="EMBL" id="KYK59223.1"/>
    </source>
</evidence>
<feature type="region of interest" description="Disordered" evidence="1">
    <location>
        <begin position="1"/>
        <end position="46"/>
    </location>
</feature>
<evidence type="ECO:0000313" key="3">
    <source>
        <dbReference type="Proteomes" id="UP000076580"/>
    </source>
</evidence>
<dbReference type="Proteomes" id="UP000076580">
    <property type="component" value="Chromosome 01"/>
</dbReference>
<gene>
    <name evidence="2" type="ORF">DCS_00353</name>
</gene>